<protein>
    <submittedName>
        <fullName evidence="2">Uncharacterized protein</fullName>
    </submittedName>
</protein>
<sequence length="1344" mass="150750">MMKKKIIALLVIVLMLSPFLGGLLSASSIWKTSASNDETEEIIKNDNLVLTQTLQESQEGPYIQLDYQKRKAQENENLRLHFLVKEDSKKNIEIDVADGFVKTEDGWYSEQQVSETGSLKIPVTAGTKYQLYTRFVSEIPVKESEDNPEGTTENVEKNVGEVIETPLLNDKEQEAKELIFVPAKQELDLTNLKNPNDTETLVQIKGFKVSYTSTLKDNGNKADWQLKFDKNLVEGLNYRIRYSVYDNQNPKNANENGAEPKFQEMNIKDNNNRERKYRQERYVDDKTKTASLKNSFTTSFSTDGKAINLIIGLVDEDDNFVALFNDNNVVAVDSTAVEKEEEKADNANSIARTLGQNVSTQATTSPDGLPYAQTVYDDEPSARLTTLRAAGLFHIFAKKIELNQHLNGNFASPIANISTNTGAGSANELFYAGTLGNGFNGINKSPDYAPAKFVIGSGIRYEKKGNEIYLNDRKVDFQGNVIFEHESTTPYIDFTKEFNYLENLNKDIATWSPDIIINRDFFKDSQNQINSKTIDLREEPYKDLESVVIKIDPSAHDVERQLTIIGLEPDHSGKVRNIYFNVEVPTKVSNFNYNLEIKLKDSAGNDIQIGEHSTFTKSPILYNFYSAASDSLYKEQVNISKIIQGAVLAPGAKGCASITVEGNLIFAEWKGGTETHKWDYKPKGSVTIIKQDPIEGEFLGGAEFDLYVIEYKTEGNNLVPTHVKVNPDNNPYVTDSKGRLTVSGLSQGYQYYFIETKPPLDKDNNPYPAYTDPIYFTIIPGTTTTTTYHPVYNVKAQEEFEFGAKKLLKDTVDKDTSFLFEIQKIVAGNVTDTKAYGKVTYTKTDSVNTEKVVKFYRTTADRDNDNNRIGNDEWMNVLEDGENYQLIETTTNGYNVKYSGYGGEGNNLFTANFTEGKAVHINFLVTNYEDEFTVKGQKEVSEIVKENKTFKFEIKEKNSPNILAYGKAEVKKDSKIADIEFFKDAAYTISISGNDWFGIVDPDKTYVISETDSQEYQASYKVNGITTDEIHFIAGAVNNITLYVKNSKKEEKPKIDLKGTKKLVDETLQEKETKTFHFELRHQAGEKPATGDKLVANGEAVTSNGDSADIIFTDTNSTAITTAEQWTNLLKPGKYYIVETDSDGYSVTYTISGMDSGPEKNSFTIPAILEKSITIQFEAVNTKDKSYKFEAQKKVTGNVPLPKEGKTFKFEIQDKSEKAVALGSANILVKNKPVNIVFTDKAENSITDWTKILNDGEKYTLVETTTEYHVSYLDESGSNKENTFTVEYGDNATMYFLVQNDLDMGDLPSTGGSGIVKFIQLSLIVILIGVGIGGYYWYRNKKVN</sequence>
<keyword evidence="1" id="KW-0472">Membrane</keyword>
<dbReference type="STRING" id="44009.RV01_GL001335"/>
<accession>S0K4R3</accession>
<name>S0K4R3_9ENTE</name>
<dbReference type="PATRIC" id="fig|1139219.3.peg.1862"/>
<keyword evidence="3" id="KW-1185">Reference proteome</keyword>
<reference evidence="2 3" key="1">
    <citation type="submission" date="2013-03" db="EMBL/GenBank/DDBJ databases">
        <title>The Genome Sequence of Enterococcus dispar ATCC_51266 (Illumina only assembly).</title>
        <authorList>
            <consortium name="The Broad Institute Genomics Platform"/>
            <consortium name="The Broad Institute Genome Sequencing Center for Infectious Disease"/>
            <person name="Earl A."/>
            <person name="Russ C."/>
            <person name="Gilmore M."/>
            <person name="Surin D."/>
            <person name="Walker B."/>
            <person name="Young S."/>
            <person name="Zeng Q."/>
            <person name="Gargeya S."/>
            <person name="Fitzgerald M."/>
            <person name="Haas B."/>
            <person name="Abouelleil A."/>
            <person name="Allen A.W."/>
            <person name="Alvarado L."/>
            <person name="Arachchi H.M."/>
            <person name="Berlin A.M."/>
            <person name="Chapman S.B."/>
            <person name="Gainer-Dewar J."/>
            <person name="Goldberg J."/>
            <person name="Griggs A."/>
            <person name="Gujja S."/>
            <person name="Hansen M."/>
            <person name="Howarth C."/>
            <person name="Imamovic A."/>
            <person name="Ireland A."/>
            <person name="Larimer J."/>
            <person name="McCowan C."/>
            <person name="Murphy C."/>
            <person name="Pearson M."/>
            <person name="Poon T.W."/>
            <person name="Priest M."/>
            <person name="Roberts A."/>
            <person name="Saif S."/>
            <person name="Shea T."/>
            <person name="Sisk P."/>
            <person name="Sykes S."/>
            <person name="Wortman J."/>
            <person name="Nusbaum C."/>
            <person name="Birren B."/>
        </authorList>
    </citation>
    <scope>NUCLEOTIDE SEQUENCE [LARGE SCALE GENOMIC DNA]</scope>
    <source>
        <strain evidence="2 3">ATCC 51266</strain>
    </source>
</reference>
<keyword evidence="1" id="KW-0812">Transmembrane</keyword>
<dbReference type="InterPro" id="IPR013783">
    <property type="entry name" value="Ig-like_fold"/>
</dbReference>
<organism evidence="2 3">
    <name type="scientific">Enterococcus dispar ATCC 51266</name>
    <dbReference type="NCBI Taxonomy" id="1139219"/>
    <lineage>
        <taxon>Bacteria</taxon>
        <taxon>Bacillati</taxon>
        <taxon>Bacillota</taxon>
        <taxon>Bacilli</taxon>
        <taxon>Lactobacillales</taxon>
        <taxon>Enterococcaceae</taxon>
        <taxon>Enterococcus</taxon>
    </lineage>
</organism>
<dbReference type="EMBL" id="AHYR01000009">
    <property type="protein sequence ID" value="EOT40074.1"/>
    <property type="molecule type" value="Genomic_DNA"/>
</dbReference>
<evidence type="ECO:0000313" key="3">
    <source>
        <dbReference type="Proteomes" id="UP000014127"/>
    </source>
</evidence>
<comment type="caution">
    <text evidence="2">The sequence shown here is derived from an EMBL/GenBank/DDBJ whole genome shotgun (WGS) entry which is preliminary data.</text>
</comment>
<feature type="transmembrane region" description="Helical" evidence="1">
    <location>
        <begin position="1318"/>
        <end position="1338"/>
    </location>
</feature>
<proteinExistence type="predicted"/>
<keyword evidence="1" id="KW-1133">Transmembrane helix</keyword>
<dbReference type="Gene3D" id="2.60.40.10">
    <property type="entry name" value="Immunoglobulins"/>
    <property type="match status" value="1"/>
</dbReference>
<dbReference type="eggNOG" id="ENOG5030KHR">
    <property type="taxonomic scope" value="Bacteria"/>
</dbReference>
<evidence type="ECO:0000313" key="2">
    <source>
        <dbReference type="EMBL" id="EOT40074.1"/>
    </source>
</evidence>
<gene>
    <name evidence="2" type="ORF">OMK_01926</name>
</gene>
<dbReference type="HOGENOM" id="CLU_258128_0_0_9"/>
<dbReference type="OrthoDB" id="2056845at2"/>
<evidence type="ECO:0000256" key="1">
    <source>
        <dbReference type="SAM" id="Phobius"/>
    </source>
</evidence>
<dbReference type="Proteomes" id="UP000014127">
    <property type="component" value="Unassembled WGS sequence"/>
</dbReference>